<evidence type="ECO:0000256" key="5">
    <source>
        <dbReference type="ARBA" id="ARBA00020265"/>
    </source>
</evidence>
<dbReference type="InterPro" id="IPR008728">
    <property type="entry name" value="Elongator_complex_protein_4"/>
</dbReference>
<protein>
    <recommendedName>
        <fullName evidence="5">Elongator complex protein 4</fullName>
    </recommendedName>
</protein>
<keyword evidence="11" id="KW-1185">Reference proteome</keyword>
<evidence type="ECO:0000256" key="3">
    <source>
        <dbReference type="ARBA" id="ARBA00005043"/>
    </source>
</evidence>
<evidence type="ECO:0000313" key="10">
    <source>
        <dbReference type="EMBL" id="SZX76717.1"/>
    </source>
</evidence>
<reference evidence="10 11" key="1">
    <citation type="submission" date="2016-10" db="EMBL/GenBank/DDBJ databases">
        <authorList>
            <person name="Cai Z."/>
        </authorList>
    </citation>
    <scope>NUCLEOTIDE SEQUENCE [LARGE SCALE GENOMIC DNA]</scope>
</reference>
<dbReference type="Proteomes" id="UP000256970">
    <property type="component" value="Unassembled WGS sequence"/>
</dbReference>
<keyword evidence="6" id="KW-0963">Cytoplasm</keyword>
<evidence type="ECO:0000256" key="8">
    <source>
        <dbReference type="ARBA" id="ARBA00023242"/>
    </source>
</evidence>
<dbReference type="GO" id="GO:0002098">
    <property type="term" value="P:tRNA wobble uridine modification"/>
    <property type="evidence" value="ECO:0007669"/>
    <property type="project" value="InterPro"/>
</dbReference>
<evidence type="ECO:0000256" key="2">
    <source>
        <dbReference type="ARBA" id="ARBA00004496"/>
    </source>
</evidence>
<dbReference type="PANTHER" id="PTHR12896:SF1">
    <property type="entry name" value="ELONGATOR COMPLEX PROTEIN 4"/>
    <property type="match status" value="1"/>
</dbReference>
<dbReference type="Pfam" id="PF05625">
    <property type="entry name" value="PAXNEB"/>
    <property type="match status" value="1"/>
</dbReference>
<comment type="subcellular location">
    <subcellularLocation>
        <location evidence="2">Cytoplasm</location>
    </subcellularLocation>
    <subcellularLocation>
        <location evidence="1">Nucleus</location>
    </subcellularLocation>
</comment>
<accession>A0A383WGU6</accession>
<evidence type="ECO:0000256" key="4">
    <source>
        <dbReference type="ARBA" id="ARBA00007573"/>
    </source>
</evidence>
<dbReference type="GO" id="GO:0008023">
    <property type="term" value="C:transcription elongation factor complex"/>
    <property type="evidence" value="ECO:0007669"/>
    <property type="project" value="TreeGrafter"/>
</dbReference>
<dbReference type="PANTHER" id="PTHR12896">
    <property type="entry name" value="PAX6 NEIGHBOR PROTEIN PAXNEB"/>
    <property type="match status" value="1"/>
</dbReference>
<comment type="pathway">
    <text evidence="3">tRNA modification; 5-methoxycarbonylmethyl-2-thiouridine-tRNA biosynthesis.</text>
</comment>
<feature type="region of interest" description="Disordered" evidence="9">
    <location>
        <begin position="154"/>
        <end position="187"/>
    </location>
</feature>
<comment type="similarity">
    <text evidence="4">Belongs to the ELP4 family.</text>
</comment>
<organism evidence="10 11">
    <name type="scientific">Tetradesmus obliquus</name>
    <name type="common">Green alga</name>
    <name type="synonym">Acutodesmus obliquus</name>
    <dbReference type="NCBI Taxonomy" id="3088"/>
    <lineage>
        <taxon>Eukaryota</taxon>
        <taxon>Viridiplantae</taxon>
        <taxon>Chlorophyta</taxon>
        <taxon>core chlorophytes</taxon>
        <taxon>Chlorophyceae</taxon>
        <taxon>CS clade</taxon>
        <taxon>Sphaeropleales</taxon>
        <taxon>Scenedesmaceae</taxon>
        <taxon>Tetradesmus</taxon>
    </lineage>
</organism>
<dbReference type="EMBL" id="FNXT01001265">
    <property type="protein sequence ID" value="SZX76717.1"/>
    <property type="molecule type" value="Genomic_DNA"/>
</dbReference>
<dbReference type="GO" id="GO:0005737">
    <property type="term" value="C:cytoplasm"/>
    <property type="evidence" value="ECO:0007669"/>
    <property type="project" value="UniProtKB-SubCell"/>
</dbReference>
<evidence type="ECO:0000256" key="7">
    <source>
        <dbReference type="ARBA" id="ARBA00022694"/>
    </source>
</evidence>
<evidence type="ECO:0000313" key="11">
    <source>
        <dbReference type="Proteomes" id="UP000256970"/>
    </source>
</evidence>
<evidence type="ECO:0000256" key="9">
    <source>
        <dbReference type="SAM" id="MobiDB-lite"/>
    </source>
</evidence>
<dbReference type="AlphaFoldDB" id="A0A383WGU6"/>
<evidence type="ECO:0000256" key="1">
    <source>
        <dbReference type="ARBA" id="ARBA00004123"/>
    </source>
</evidence>
<keyword evidence="8" id="KW-0539">Nucleus</keyword>
<keyword evidence="7" id="KW-0819">tRNA processing</keyword>
<dbReference type="UniPathway" id="UPA00988"/>
<dbReference type="InterPro" id="IPR027417">
    <property type="entry name" value="P-loop_NTPase"/>
</dbReference>
<feature type="compositionally biased region" description="Low complexity" evidence="9">
    <location>
        <begin position="167"/>
        <end position="187"/>
    </location>
</feature>
<sequence>MSAFIRRQPGAAGTRTPLDLGTRPGLHGQVLISTGLAGLDRLLGGGLSLGSILLLLEDSNTQQHLNLMKCFMAEGICCKHSVAWVTAQQLTPESTAAFLPDQARSGGSSSSSGQAAQQASSSSSTTTAAAAGSAAAPDDGLKIAWQYRKYIQSQQRAEPAAPDRSRTSSSSSTSSATGSSSSRCSSSSSAAKNVAAGIGREWCRQYDLTKGLTPAQLAGAKITTCCCTSSSSSSEASGAVAAAGAAAASFVQRFQPSGPIPVPSRDPGSIGRLVIQSLGSPDWWPSSSSSSSSLSAVESGIVSALAELRLQIQDATCAALVTCPAGLFSESFQARLQHLADAVLRIQCLADNTDVYRLLPDPTSASALLEVRRLPHLGLLRQRHTEDKLHLIRHKRRSISISVLDLLPLEAVEQQHSAADAAKKDVPAVAKICGSGAGKGITNVLDF</sequence>
<dbReference type="GO" id="GO:0033588">
    <property type="term" value="C:elongator holoenzyme complex"/>
    <property type="evidence" value="ECO:0007669"/>
    <property type="project" value="InterPro"/>
</dbReference>
<proteinExistence type="inferred from homology"/>
<dbReference type="Gene3D" id="3.40.50.300">
    <property type="entry name" value="P-loop containing nucleotide triphosphate hydrolases"/>
    <property type="match status" value="1"/>
</dbReference>
<name>A0A383WGU6_TETOB</name>
<feature type="compositionally biased region" description="Low complexity" evidence="9">
    <location>
        <begin position="105"/>
        <end position="124"/>
    </location>
</feature>
<feature type="region of interest" description="Disordered" evidence="9">
    <location>
        <begin position="99"/>
        <end position="124"/>
    </location>
</feature>
<evidence type="ECO:0000256" key="6">
    <source>
        <dbReference type="ARBA" id="ARBA00022490"/>
    </source>
</evidence>
<gene>
    <name evidence="10" type="ORF">BQ4739_LOCUS17089</name>
</gene>
<dbReference type="STRING" id="3088.A0A383WGU6"/>